<dbReference type="Proteomes" id="UP000803844">
    <property type="component" value="Unassembled WGS sequence"/>
</dbReference>
<evidence type="ECO:0000313" key="2">
    <source>
        <dbReference type="Proteomes" id="UP000803844"/>
    </source>
</evidence>
<reference evidence="1" key="1">
    <citation type="journal article" date="2020" name="Phytopathology">
        <title>Genome sequence of the chestnut blight fungus Cryphonectria parasitica EP155: A fundamental resource for an archetypical invasive plant pathogen.</title>
        <authorList>
            <person name="Crouch J.A."/>
            <person name="Dawe A."/>
            <person name="Aerts A."/>
            <person name="Barry K."/>
            <person name="Churchill A.C.L."/>
            <person name="Grimwood J."/>
            <person name="Hillman B."/>
            <person name="Milgroom M.G."/>
            <person name="Pangilinan J."/>
            <person name="Smith M."/>
            <person name="Salamov A."/>
            <person name="Schmutz J."/>
            <person name="Yadav J."/>
            <person name="Grigoriev I.V."/>
            <person name="Nuss D."/>
        </authorList>
    </citation>
    <scope>NUCLEOTIDE SEQUENCE</scope>
    <source>
        <strain evidence="1">EP155</strain>
    </source>
</reference>
<comment type="caution">
    <text evidence="1">The sequence shown here is derived from an EMBL/GenBank/DDBJ whole genome shotgun (WGS) entry which is preliminary data.</text>
</comment>
<protein>
    <submittedName>
        <fullName evidence="1">Uncharacterized protein</fullName>
    </submittedName>
</protein>
<proteinExistence type="predicted"/>
<evidence type="ECO:0000313" key="1">
    <source>
        <dbReference type="EMBL" id="KAF3760707.1"/>
    </source>
</evidence>
<name>A0A9P4XTX8_CRYP1</name>
<dbReference type="GeneID" id="63842737"/>
<sequence>MVECHDGRIQLSQTCAPGVCAVDDERPIGDAVFCAGDLDFESEDADYNGVDYDIESNDEPIEDEEEDSLVECGPVYGPTGHSCDAQTEGQTFCDFDCKNIPSVFDRPHCAAVQPD</sequence>
<dbReference type="AlphaFoldDB" id="A0A9P4XTX8"/>
<accession>A0A9P4XTX8</accession>
<dbReference type="RefSeq" id="XP_040771686.1">
    <property type="nucleotide sequence ID" value="XM_040925608.1"/>
</dbReference>
<keyword evidence="2" id="KW-1185">Reference proteome</keyword>
<gene>
    <name evidence="1" type="ORF">M406DRAFT_73180</name>
</gene>
<dbReference type="EMBL" id="MU032352">
    <property type="protein sequence ID" value="KAF3760707.1"/>
    <property type="molecule type" value="Genomic_DNA"/>
</dbReference>
<organism evidence="1 2">
    <name type="scientific">Cryphonectria parasitica (strain ATCC 38755 / EP155)</name>
    <dbReference type="NCBI Taxonomy" id="660469"/>
    <lineage>
        <taxon>Eukaryota</taxon>
        <taxon>Fungi</taxon>
        <taxon>Dikarya</taxon>
        <taxon>Ascomycota</taxon>
        <taxon>Pezizomycotina</taxon>
        <taxon>Sordariomycetes</taxon>
        <taxon>Sordariomycetidae</taxon>
        <taxon>Diaporthales</taxon>
        <taxon>Cryphonectriaceae</taxon>
        <taxon>Cryphonectria-Endothia species complex</taxon>
        <taxon>Cryphonectria</taxon>
    </lineage>
</organism>